<dbReference type="Proteomes" id="UP001231189">
    <property type="component" value="Unassembled WGS sequence"/>
</dbReference>
<feature type="binding site" evidence="19">
    <location>
        <position position="59"/>
    </location>
    <ligand>
        <name>ATP</name>
        <dbReference type="ChEBI" id="CHEBI:30616"/>
    </ligand>
</feature>
<sequence>MENTTLNRLHHTSGATSQFEFALLEQITDNFSKDSIIGRGAYGVVYKGVMDNGETIAVKRLSYMPPDHVSEKQFHNECTNLMRVQHQNIVRLVGYCSETHHTSIVHNGELVFCKENKRALCFEYLQGGSLDKHVSDEPCSLDWDTCYKIIKGVCEGLNHLHNGYKDPIFHLDLKPGNILLDNNMIPKIGDYGLSRLFSTTKTCTTTTPLGTMGYTPPEFASKQEISSKYDVFSLGVVIIHMIAGRKHYYDHVDTPSKIIELVCENWEKRLHAMMWSHASQEIKTCIEIALRCVKSDRQERPTISNIVDDLNRIDIAKKLPFTWKGDIAPKPKMVGVSQRIPVVVPATDILTSAQRESRNVPPTKGITNIANREWKEGGNQVDALIKGDLMEAPVCALVDAMFRLPRKLNALLVCHGHMLPRGAADEISLIKQDLEKMVAILQEHGESRVQDHAMMVKCLTKEARELTYDMEDSVDQYEHAAGTRRWILSPCRKKYKITHRREKTIRQPEKLKWRLWMASKIREFSMRSQEALQRYSLFNHPGGNGISSSTASTSTRCDPSFGSWLPTPYGEPVGIIAPLKKLEEWLDKNGEQKFKVVSVVGSGGVGKTTLANELYRRISGQFECRAFLRTSRKPDVRRLLISMLSQVRPHQSPHSWKMHNLIADIRTHLQDKRYLIVIDDIWDMQTWDIINRALPDGNLCSGVLITTEVEDVALRCCGYDSKYVFTMKPLSHDDSSKLFFNTAFGPKYECPSELSEVANNIIRKCAGLPLATVIVANILVSQMGKQEQWDYVNKSLGYGLRTNPNPEGMKQVLNLSYNSLPEYLKPCVMYLSVYEEDYIVQKDDMVKQWIAEGFIRAIEEKNKEEISRSYFDELISSRMIQPVHVNDNDDVLSCSVHYMVLDFVTHKSIEENFVTALDHCQTTAILADKVRRLSLHFGNAEATSPTNMGLSQVRTLAFFGVFKCLPSIMDFGLLQVLILHVWVDDESISFDLTRISEIFRLRYFHVTCNATLEVPQTRMRGLKYLETLKIDARVSEVPSDIVYLPSLLHLSLPAETNLPKGIARMTSLCTLGYFDLSVNSTENVQSISKLTNMQDLRLSCSTVPSSHLKRKMDIMCSVIAKLCDLRSLILEPSSVLAFGSSNMSISCEGMTSPPAFLRRFEWLPQICTFSSLPKWIGNLGKICILKIGVTELARNDVDLLRGLAALAVLSLYVRTNPIERIVFSKTGFSVLKYFNFQCSIPWLEFQVGAMPNLRTLKLGFDAHGENQHGTMPVGIEHLSGLKEISAKIGGAGTDDPDRTAAESALSCAIKIHPARPTFNIQCVDRMFTGQDDNNGGVQEEENMTLEKQYEIMEEDSIEQHEILHSDSGALAGGNQLVRQYRGVRKRPWGRFAAEIRDPARKQRIWLGTYDTAVEAARAYDAAALELRGRSARLNFPQVGVRVDARHSGGGRPPVAPWPPSSATSESQVTYEEISGSVAGVREAARGSGSTTGSGSGLVSPAMSESMVTYSMVSGSMAGSWSAPAEADSSSTTDDLLDLNLTL</sequence>
<keyword evidence="7" id="KW-0677">Repeat</keyword>
<keyword evidence="6" id="KW-0812">Transmembrane</keyword>
<dbReference type="Pfam" id="PF00069">
    <property type="entry name" value="Pkinase"/>
    <property type="match status" value="1"/>
</dbReference>
<evidence type="ECO:0000256" key="18">
    <source>
        <dbReference type="ARBA" id="ARBA00023242"/>
    </source>
</evidence>
<dbReference type="GO" id="GO:0043531">
    <property type="term" value="F:ADP binding"/>
    <property type="evidence" value="ECO:0007669"/>
    <property type="project" value="InterPro"/>
</dbReference>
<dbReference type="InterPro" id="IPR036388">
    <property type="entry name" value="WH-like_DNA-bd_sf"/>
</dbReference>
<dbReference type="Gene3D" id="1.10.510.10">
    <property type="entry name" value="Transferase(Phosphotransferase) domain 1"/>
    <property type="match status" value="1"/>
</dbReference>
<evidence type="ECO:0000313" key="24">
    <source>
        <dbReference type="Proteomes" id="UP001231189"/>
    </source>
</evidence>
<dbReference type="InterPro" id="IPR016177">
    <property type="entry name" value="DNA-bd_dom_sf"/>
</dbReference>
<dbReference type="GO" id="GO:0005886">
    <property type="term" value="C:plasma membrane"/>
    <property type="evidence" value="ECO:0007669"/>
    <property type="project" value="UniProtKB-SubCell"/>
</dbReference>
<feature type="region of interest" description="Disordered" evidence="20">
    <location>
        <begin position="1518"/>
        <end position="1542"/>
    </location>
</feature>
<evidence type="ECO:0000256" key="1">
    <source>
        <dbReference type="ARBA" id="ARBA00004123"/>
    </source>
</evidence>
<evidence type="ECO:0000256" key="9">
    <source>
        <dbReference type="ARBA" id="ARBA00022777"/>
    </source>
</evidence>
<dbReference type="GO" id="GO:0003700">
    <property type="term" value="F:DNA-binding transcription factor activity"/>
    <property type="evidence" value="ECO:0007669"/>
    <property type="project" value="InterPro"/>
</dbReference>
<dbReference type="Gene3D" id="3.40.50.300">
    <property type="entry name" value="P-loop containing nucleotide triphosphate hydrolases"/>
    <property type="match status" value="1"/>
</dbReference>
<feature type="region of interest" description="Disordered" evidence="20">
    <location>
        <begin position="1444"/>
        <end position="1465"/>
    </location>
</feature>
<keyword evidence="9" id="KW-0418">Kinase</keyword>
<keyword evidence="8 19" id="KW-0547">Nucleotide-binding</keyword>
<dbReference type="Pfam" id="PF00847">
    <property type="entry name" value="AP2"/>
    <property type="match status" value="1"/>
</dbReference>
<dbReference type="FunFam" id="3.30.200.20:FF:000465">
    <property type="entry name" value="Cysteine-rich receptor-like protein kinase 6"/>
    <property type="match status" value="1"/>
</dbReference>
<reference evidence="23" key="1">
    <citation type="submission" date="2023-07" db="EMBL/GenBank/DDBJ databases">
        <title>A chromosome-level genome assembly of Lolium multiflorum.</title>
        <authorList>
            <person name="Chen Y."/>
            <person name="Copetti D."/>
            <person name="Kolliker R."/>
            <person name="Studer B."/>
        </authorList>
    </citation>
    <scope>NUCLEOTIDE SEQUENCE</scope>
    <source>
        <strain evidence="23">02402/16</strain>
        <tissue evidence="23">Leaf</tissue>
    </source>
</reference>
<dbReference type="Gene3D" id="3.30.730.10">
    <property type="entry name" value="AP2/ERF domain"/>
    <property type="match status" value="1"/>
</dbReference>
<dbReference type="InterPro" id="IPR041118">
    <property type="entry name" value="Rx_N"/>
</dbReference>
<dbReference type="PANTHER" id="PTHR45707">
    <property type="entry name" value="C2 CALCIUM/LIPID-BINDING PLANT PHOSPHORIBOSYLTRANSFERASE FAMILY PROTEIN"/>
    <property type="match status" value="1"/>
</dbReference>
<dbReference type="InterPro" id="IPR008271">
    <property type="entry name" value="Ser/Thr_kinase_AS"/>
</dbReference>
<comment type="subcellular location">
    <subcellularLocation>
        <location evidence="2">Cell membrane</location>
        <topology evidence="2">Single-pass membrane protein</topology>
    </subcellularLocation>
    <subcellularLocation>
        <location evidence="1">Nucleus</location>
    </subcellularLocation>
</comment>
<dbReference type="Gene3D" id="3.30.200.20">
    <property type="entry name" value="Phosphorylase Kinase, domain 1"/>
    <property type="match status" value="1"/>
</dbReference>
<proteinExistence type="inferred from homology"/>
<dbReference type="CDD" id="cd00018">
    <property type="entry name" value="AP2"/>
    <property type="match status" value="1"/>
</dbReference>
<dbReference type="Pfam" id="PF23598">
    <property type="entry name" value="LRR_14"/>
    <property type="match status" value="1"/>
</dbReference>
<keyword evidence="15" id="KW-0238">DNA-binding</keyword>
<evidence type="ECO:0008006" key="25">
    <source>
        <dbReference type="Google" id="ProtNLM"/>
    </source>
</evidence>
<keyword evidence="14" id="KW-0175">Coiled coil</keyword>
<evidence type="ECO:0000256" key="6">
    <source>
        <dbReference type="ARBA" id="ARBA00022692"/>
    </source>
</evidence>
<dbReference type="FunFam" id="3.30.730.10:FF:000001">
    <property type="entry name" value="Ethylene-responsive transcription factor 2"/>
    <property type="match status" value="1"/>
</dbReference>
<dbReference type="GO" id="GO:0002758">
    <property type="term" value="P:innate immune response-activating signaling pathway"/>
    <property type="evidence" value="ECO:0007669"/>
    <property type="project" value="UniProtKB-ARBA"/>
</dbReference>
<gene>
    <name evidence="23" type="ORF">QYE76_007364</name>
</gene>
<dbReference type="InterPro" id="IPR002182">
    <property type="entry name" value="NB-ARC"/>
</dbReference>
<evidence type="ECO:0000256" key="5">
    <source>
        <dbReference type="ARBA" id="ARBA00022679"/>
    </source>
</evidence>
<dbReference type="InterPro" id="IPR027417">
    <property type="entry name" value="P-loop_NTPase"/>
</dbReference>
<dbReference type="InterPro" id="IPR011009">
    <property type="entry name" value="Kinase-like_dom_sf"/>
</dbReference>
<evidence type="ECO:0000256" key="7">
    <source>
        <dbReference type="ARBA" id="ARBA00022737"/>
    </source>
</evidence>
<evidence type="ECO:0000256" key="4">
    <source>
        <dbReference type="ARBA" id="ARBA00022614"/>
    </source>
</evidence>
<evidence type="ECO:0000256" key="10">
    <source>
        <dbReference type="ARBA" id="ARBA00022821"/>
    </source>
</evidence>
<dbReference type="GO" id="GO:0042742">
    <property type="term" value="P:defense response to bacterium"/>
    <property type="evidence" value="ECO:0007669"/>
    <property type="project" value="UniProtKB-ARBA"/>
</dbReference>
<keyword evidence="18" id="KW-0539">Nucleus</keyword>
<evidence type="ECO:0000256" key="15">
    <source>
        <dbReference type="ARBA" id="ARBA00023125"/>
    </source>
</evidence>
<evidence type="ECO:0000256" key="12">
    <source>
        <dbReference type="ARBA" id="ARBA00022989"/>
    </source>
</evidence>
<keyword evidence="5" id="KW-0808">Transferase</keyword>
<dbReference type="PROSITE" id="PS51032">
    <property type="entry name" value="AP2_ERF"/>
    <property type="match status" value="1"/>
</dbReference>
<dbReference type="FunFam" id="1.10.510.10:FF:000870">
    <property type="entry name" value="OSJNBa0016N04.16-like protein"/>
    <property type="match status" value="1"/>
</dbReference>
<dbReference type="SMART" id="SM00380">
    <property type="entry name" value="AP2"/>
    <property type="match status" value="1"/>
</dbReference>
<dbReference type="FunFam" id="1.10.10.10:FF:000322">
    <property type="entry name" value="Probable disease resistance protein At1g63360"/>
    <property type="match status" value="1"/>
</dbReference>
<dbReference type="InterPro" id="IPR001471">
    <property type="entry name" value="AP2/ERF_dom"/>
</dbReference>
<dbReference type="GO" id="GO:0004672">
    <property type="term" value="F:protein kinase activity"/>
    <property type="evidence" value="ECO:0007669"/>
    <property type="project" value="InterPro"/>
</dbReference>
<evidence type="ECO:0000259" key="21">
    <source>
        <dbReference type="PROSITE" id="PS50011"/>
    </source>
</evidence>
<evidence type="ECO:0000256" key="14">
    <source>
        <dbReference type="ARBA" id="ARBA00023054"/>
    </source>
</evidence>
<dbReference type="Pfam" id="PF18052">
    <property type="entry name" value="Rx_N"/>
    <property type="match status" value="1"/>
</dbReference>
<keyword evidence="11 19" id="KW-0067">ATP-binding</keyword>
<name>A0AAD8W482_LOLMU</name>
<evidence type="ECO:0000256" key="8">
    <source>
        <dbReference type="ARBA" id="ARBA00022741"/>
    </source>
</evidence>
<dbReference type="SUPFAM" id="SSF54171">
    <property type="entry name" value="DNA-binding domain"/>
    <property type="match status" value="1"/>
</dbReference>
<dbReference type="InterPro" id="IPR036955">
    <property type="entry name" value="AP2/ERF_dom_sf"/>
</dbReference>
<dbReference type="Gene3D" id="1.10.10.10">
    <property type="entry name" value="Winged helix-like DNA-binding domain superfamily/Winged helix DNA-binding domain"/>
    <property type="match status" value="1"/>
</dbReference>
<evidence type="ECO:0000256" key="13">
    <source>
        <dbReference type="ARBA" id="ARBA00023015"/>
    </source>
</evidence>
<evidence type="ECO:0000256" key="3">
    <source>
        <dbReference type="ARBA" id="ARBA00008894"/>
    </source>
</evidence>
<dbReference type="SUPFAM" id="SSF52058">
    <property type="entry name" value="L domain-like"/>
    <property type="match status" value="1"/>
</dbReference>
<dbReference type="PROSITE" id="PS00107">
    <property type="entry name" value="PROTEIN_KINASE_ATP"/>
    <property type="match status" value="1"/>
</dbReference>
<dbReference type="SUPFAM" id="SSF52540">
    <property type="entry name" value="P-loop containing nucleoside triphosphate hydrolases"/>
    <property type="match status" value="1"/>
</dbReference>
<dbReference type="PRINTS" id="PR00364">
    <property type="entry name" value="DISEASERSIST"/>
</dbReference>
<dbReference type="PRINTS" id="PR00367">
    <property type="entry name" value="ETHRSPELEMNT"/>
</dbReference>
<dbReference type="Pfam" id="PF00931">
    <property type="entry name" value="NB-ARC"/>
    <property type="match status" value="1"/>
</dbReference>
<dbReference type="InterPro" id="IPR017441">
    <property type="entry name" value="Protein_kinase_ATP_BS"/>
</dbReference>
<dbReference type="SUPFAM" id="SSF56112">
    <property type="entry name" value="Protein kinase-like (PK-like)"/>
    <property type="match status" value="1"/>
</dbReference>
<feature type="compositionally biased region" description="Low complexity" evidence="20">
    <location>
        <begin position="1527"/>
        <end position="1542"/>
    </location>
</feature>
<keyword evidence="13" id="KW-0805">Transcription regulation</keyword>
<dbReference type="InterPro" id="IPR058922">
    <property type="entry name" value="WHD_DRP"/>
</dbReference>
<feature type="domain" description="Protein kinase" evidence="21">
    <location>
        <begin position="31"/>
        <end position="322"/>
    </location>
</feature>
<dbReference type="SMART" id="SM00220">
    <property type="entry name" value="S_TKc"/>
    <property type="match status" value="1"/>
</dbReference>
<dbReference type="PROSITE" id="PS00108">
    <property type="entry name" value="PROTEIN_KINASE_ST"/>
    <property type="match status" value="1"/>
</dbReference>
<keyword evidence="4" id="KW-0433">Leucine-rich repeat</keyword>
<keyword evidence="17" id="KW-0804">Transcription</keyword>
<comment type="caution">
    <text evidence="23">The sequence shown here is derived from an EMBL/GenBank/DDBJ whole genome shotgun (WGS) entry which is preliminary data.</text>
</comment>
<organism evidence="23 24">
    <name type="scientific">Lolium multiflorum</name>
    <name type="common">Italian ryegrass</name>
    <name type="synonym">Lolium perenne subsp. multiflorum</name>
    <dbReference type="NCBI Taxonomy" id="4521"/>
    <lineage>
        <taxon>Eukaryota</taxon>
        <taxon>Viridiplantae</taxon>
        <taxon>Streptophyta</taxon>
        <taxon>Embryophyta</taxon>
        <taxon>Tracheophyta</taxon>
        <taxon>Spermatophyta</taxon>
        <taxon>Magnoliopsida</taxon>
        <taxon>Liliopsida</taxon>
        <taxon>Poales</taxon>
        <taxon>Poaceae</taxon>
        <taxon>BOP clade</taxon>
        <taxon>Pooideae</taxon>
        <taxon>Poodae</taxon>
        <taxon>Poeae</taxon>
        <taxon>Poeae Chloroplast Group 2 (Poeae type)</taxon>
        <taxon>Loliodinae</taxon>
        <taxon>Loliinae</taxon>
        <taxon>Lolium</taxon>
    </lineage>
</organism>
<evidence type="ECO:0000256" key="16">
    <source>
        <dbReference type="ARBA" id="ARBA00023136"/>
    </source>
</evidence>
<dbReference type="Pfam" id="PF23559">
    <property type="entry name" value="WHD_DRP"/>
    <property type="match status" value="1"/>
</dbReference>
<keyword evidence="10" id="KW-0611">Plant defense</keyword>
<dbReference type="Gene3D" id="1.20.5.4130">
    <property type="match status" value="1"/>
</dbReference>
<evidence type="ECO:0000256" key="2">
    <source>
        <dbReference type="ARBA" id="ARBA00004162"/>
    </source>
</evidence>
<evidence type="ECO:0000313" key="23">
    <source>
        <dbReference type="EMBL" id="KAK1633049.1"/>
    </source>
</evidence>
<evidence type="ECO:0000259" key="22">
    <source>
        <dbReference type="PROSITE" id="PS51032"/>
    </source>
</evidence>
<dbReference type="PANTHER" id="PTHR45707:SF46">
    <property type="entry name" value="PROTEIN KINASE DOMAIN-CONTAINING PROTEIN"/>
    <property type="match status" value="1"/>
</dbReference>
<evidence type="ECO:0000256" key="19">
    <source>
        <dbReference type="PROSITE-ProRule" id="PRU10141"/>
    </source>
</evidence>
<dbReference type="Gene3D" id="3.80.10.10">
    <property type="entry name" value="Ribonuclease Inhibitor"/>
    <property type="match status" value="1"/>
</dbReference>
<keyword evidence="16" id="KW-0472">Membrane</keyword>
<accession>A0AAD8W482</accession>
<keyword evidence="12" id="KW-1133">Transmembrane helix</keyword>
<dbReference type="EMBL" id="JAUUTY010000005">
    <property type="protein sequence ID" value="KAK1633049.1"/>
    <property type="molecule type" value="Genomic_DNA"/>
</dbReference>
<keyword evidence="24" id="KW-1185">Reference proteome</keyword>
<dbReference type="GO" id="GO:0009626">
    <property type="term" value="P:plant-type hypersensitive response"/>
    <property type="evidence" value="ECO:0007669"/>
    <property type="project" value="UniProtKB-ARBA"/>
</dbReference>
<dbReference type="InterPro" id="IPR032675">
    <property type="entry name" value="LRR_dom_sf"/>
</dbReference>
<dbReference type="GO" id="GO:0005524">
    <property type="term" value="F:ATP binding"/>
    <property type="evidence" value="ECO:0007669"/>
    <property type="project" value="UniProtKB-UniRule"/>
</dbReference>
<dbReference type="InterPro" id="IPR000719">
    <property type="entry name" value="Prot_kinase_dom"/>
</dbReference>
<dbReference type="GO" id="GO:0003677">
    <property type="term" value="F:DNA binding"/>
    <property type="evidence" value="ECO:0007669"/>
    <property type="project" value="UniProtKB-KW"/>
</dbReference>
<evidence type="ECO:0000256" key="17">
    <source>
        <dbReference type="ARBA" id="ARBA00023163"/>
    </source>
</evidence>
<evidence type="ECO:0000256" key="11">
    <source>
        <dbReference type="ARBA" id="ARBA00022840"/>
    </source>
</evidence>
<dbReference type="InterPro" id="IPR055414">
    <property type="entry name" value="LRR_R13L4/SHOC2-like"/>
</dbReference>
<dbReference type="GO" id="GO:0005634">
    <property type="term" value="C:nucleus"/>
    <property type="evidence" value="ECO:0007669"/>
    <property type="project" value="UniProtKB-SubCell"/>
</dbReference>
<comment type="similarity">
    <text evidence="3">Belongs to the disease resistance NB-LRR family.</text>
</comment>
<evidence type="ECO:0000256" key="20">
    <source>
        <dbReference type="SAM" id="MobiDB-lite"/>
    </source>
</evidence>
<feature type="domain" description="AP2/ERF" evidence="22">
    <location>
        <begin position="1379"/>
        <end position="1436"/>
    </location>
</feature>
<dbReference type="PROSITE" id="PS50011">
    <property type="entry name" value="PROTEIN_KINASE_DOM"/>
    <property type="match status" value="1"/>
</dbReference>
<protein>
    <recommendedName>
        <fullName evidence="25">Protein kinase domain-containing protein</fullName>
    </recommendedName>
</protein>